<accession>D8PMZ3</accession>
<dbReference type="EMBL" id="GL377302">
    <property type="protein sequence ID" value="EFJ01488.1"/>
    <property type="molecule type" value="Genomic_DNA"/>
</dbReference>
<keyword evidence="3" id="KW-1185">Reference proteome</keyword>
<dbReference type="OrthoDB" id="10313105at2759"/>
<protein>
    <submittedName>
        <fullName evidence="2">Uncharacterized protein</fullName>
    </submittedName>
</protein>
<organism evidence="3">
    <name type="scientific">Schizophyllum commune (strain H4-8 / FGSC 9210)</name>
    <name type="common">Split gill fungus</name>
    <dbReference type="NCBI Taxonomy" id="578458"/>
    <lineage>
        <taxon>Eukaryota</taxon>
        <taxon>Fungi</taxon>
        <taxon>Dikarya</taxon>
        <taxon>Basidiomycota</taxon>
        <taxon>Agaricomycotina</taxon>
        <taxon>Agaricomycetes</taxon>
        <taxon>Agaricomycetidae</taxon>
        <taxon>Agaricales</taxon>
        <taxon>Schizophyllaceae</taxon>
        <taxon>Schizophyllum</taxon>
    </lineage>
</organism>
<evidence type="ECO:0000313" key="2">
    <source>
        <dbReference type="EMBL" id="EFJ01488.1"/>
    </source>
</evidence>
<dbReference type="VEuPathDB" id="FungiDB:SCHCODRAFT_02574194"/>
<feature type="compositionally biased region" description="Polar residues" evidence="1">
    <location>
        <begin position="12"/>
        <end position="40"/>
    </location>
</feature>
<feature type="region of interest" description="Disordered" evidence="1">
    <location>
        <begin position="1"/>
        <end position="96"/>
    </location>
</feature>
<reference evidence="2 3" key="1">
    <citation type="journal article" date="2010" name="Nat. Biotechnol.">
        <title>Genome sequence of the model mushroom Schizophyllum commune.</title>
        <authorList>
            <person name="Ohm R.A."/>
            <person name="de Jong J.F."/>
            <person name="Lugones L.G."/>
            <person name="Aerts A."/>
            <person name="Kothe E."/>
            <person name="Stajich J.E."/>
            <person name="de Vries R.P."/>
            <person name="Record E."/>
            <person name="Levasseur A."/>
            <person name="Baker S.E."/>
            <person name="Bartholomew K.A."/>
            <person name="Coutinho P.M."/>
            <person name="Erdmann S."/>
            <person name="Fowler T.J."/>
            <person name="Gathman A.C."/>
            <person name="Lombard V."/>
            <person name="Henrissat B."/>
            <person name="Knabe N."/>
            <person name="Kuees U."/>
            <person name="Lilly W.W."/>
            <person name="Lindquist E."/>
            <person name="Lucas S."/>
            <person name="Magnuson J.K."/>
            <person name="Piumi F."/>
            <person name="Raudaskoski M."/>
            <person name="Salamov A."/>
            <person name="Schmutz J."/>
            <person name="Schwarze F.W.M.R."/>
            <person name="vanKuyk P.A."/>
            <person name="Horton J.S."/>
            <person name="Grigoriev I.V."/>
            <person name="Woesten H.A.B."/>
        </authorList>
    </citation>
    <scope>NUCLEOTIDE SEQUENCE [LARGE SCALE GENOMIC DNA]</scope>
    <source>
        <strain evidence="3">H4-8 / FGSC 9210</strain>
    </source>
</reference>
<dbReference type="KEGG" id="scm:SCHCO_02574194"/>
<evidence type="ECO:0000313" key="3">
    <source>
        <dbReference type="Proteomes" id="UP000007431"/>
    </source>
</evidence>
<evidence type="ECO:0000256" key="1">
    <source>
        <dbReference type="SAM" id="MobiDB-lite"/>
    </source>
</evidence>
<dbReference type="GeneID" id="9595072"/>
<dbReference type="HOGENOM" id="CLU_947157_0_0_1"/>
<feature type="non-terminal residue" evidence="2">
    <location>
        <position position="288"/>
    </location>
</feature>
<dbReference type="AlphaFoldDB" id="D8PMZ3"/>
<name>D8PMZ3_SCHCM</name>
<dbReference type="InParanoid" id="D8PMZ3"/>
<gene>
    <name evidence="2" type="ORF">SCHCODRAFT_102284</name>
</gene>
<dbReference type="Proteomes" id="UP000007431">
    <property type="component" value="Unassembled WGS sequence"/>
</dbReference>
<dbReference type="RefSeq" id="XP_003036390.1">
    <property type="nucleotide sequence ID" value="XM_003036344.1"/>
</dbReference>
<sequence>MPKVTASKITRAPTTTKALRPRSTVNLEKTAAESTSSGTKKNARAARPYDKLVKTECAQPAPIKREGARIKAERSSAKNAESSSSQQTGPGHRSYDPALIRPKIIARKFIGEKIVLLHCECIHDQDQIRLQYRDGTPLPRPNAMGFELFDRLARQPVAWNGYGTPLVYQALIYKRGSYVLRYKGLEAWEYSTDDWADFWKRQEELSKTPYDWDTWNRIWKCVEHGSLNPIPFEKLEPVVYVGSLIGAVEKPGSGALDHLPRDLFPRCDLETTYQFQQYKRRTGKVFRY</sequence>
<proteinExistence type="predicted"/>
<feature type="compositionally biased region" description="Basic and acidic residues" evidence="1">
    <location>
        <begin position="63"/>
        <end position="76"/>
    </location>
</feature>